<evidence type="ECO:0000259" key="7">
    <source>
        <dbReference type="PROSITE" id="PS51471"/>
    </source>
</evidence>
<evidence type="ECO:0000313" key="9">
    <source>
        <dbReference type="Proteomes" id="UP001222770"/>
    </source>
</evidence>
<dbReference type="InterPro" id="IPR006620">
    <property type="entry name" value="Pro_4_hyd_alph"/>
</dbReference>
<proteinExistence type="predicted"/>
<evidence type="ECO:0000256" key="5">
    <source>
        <dbReference type="ARBA" id="ARBA00023002"/>
    </source>
</evidence>
<dbReference type="SMART" id="SM00702">
    <property type="entry name" value="P4Hc"/>
    <property type="match status" value="1"/>
</dbReference>
<feature type="domain" description="Fe2OG dioxygenase" evidence="7">
    <location>
        <begin position="112"/>
        <end position="221"/>
    </location>
</feature>
<name>A0ABT6CIT4_9SPHN</name>
<evidence type="ECO:0000256" key="6">
    <source>
        <dbReference type="ARBA" id="ARBA00023004"/>
    </source>
</evidence>
<accession>A0ABT6CIT4</accession>
<dbReference type="InterPro" id="IPR045054">
    <property type="entry name" value="P4HA-like"/>
</dbReference>
<comment type="cofactor">
    <cofactor evidence="1">
        <name>L-ascorbate</name>
        <dbReference type="ChEBI" id="CHEBI:38290"/>
    </cofactor>
</comment>
<keyword evidence="6" id="KW-0408">Iron</keyword>
<dbReference type="PANTHER" id="PTHR10869:SF246">
    <property type="entry name" value="TRANSMEMBRANE PROLYL 4-HYDROXYLASE"/>
    <property type="match status" value="1"/>
</dbReference>
<evidence type="ECO:0000256" key="1">
    <source>
        <dbReference type="ARBA" id="ARBA00001961"/>
    </source>
</evidence>
<comment type="caution">
    <text evidence="8">The sequence shown here is derived from an EMBL/GenBank/DDBJ whole genome shotgun (WGS) entry which is preliminary data.</text>
</comment>
<sequence>MASRERLSAHHPDTAALRRIGERVRARLDADPAAYRLPVEELEIYGVAGFFSDEECARLRSIVDDVAVPSLSYGNVYDNGRTSYSGDVDPLDPFIRMLQRRIDDLLGFEPDFGETIQGQRYSVGQEFRPHYDHFNPSHKMWADEQTRGGQRSWTAMAYLNAVDEGGSTDFPLVNLSIPPQPGALLIWNNMKPDGTPNSKALHAGTPVIRGTKYVLTKWYRARAWH</sequence>
<dbReference type="EMBL" id="JAROCY010000003">
    <property type="protein sequence ID" value="MDF8332267.1"/>
    <property type="molecule type" value="Genomic_DNA"/>
</dbReference>
<dbReference type="Proteomes" id="UP001222770">
    <property type="component" value="Unassembled WGS sequence"/>
</dbReference>
<dbReference type="PROSITE" id="PS51471">
    <property type="entry name" value="FE2OG_OXY"/>
    <property type="match status" value="1"/>
</dbReference>
<keyword evidence="9" id="KW-1185">Reference proteome</keyword>
<protein>
    <submittedName>
        <fullName evidence="8">2OG-Fe(II) oxygenase</fullName>
    </submittedName>
</protein>
<evidence type="ECO:0000256" key="4">
    <source>
        <dbReference type="ARBA" id="ARBA00022964"/>
    </source>
</evidence>
<gene>
    <name evidence="8" type="ORF">POM99_03565</name>
</gene>
<evidence type="ECO:0000313" key="8">
    <source>
        <dbReference type="EMBL" id="MDF8332267.1"/>
    </source>
</evidence>
<keyword evidence="5" id="KW-0560">Oxidoreductase</keyword>
<dbReference type="PANTHER" id="PTHR10869">
    <property type="entry name" value="PROLYL 4-HYDROXYLASE ALPHA SUBUNIT"/>
    <property type="match status" value="1"/>
</dbReference>
<dbReference type="InterPro" id="IPR005123">
    <property type="entry name" value="Oxoglu/Fe-dep_dioxygenase_dom"/>
</dbReference>
<dbReference type="Gene3D" id="2.60.120.620">
    <property type="entry name" value="q2cbj1_9rhob like domain"/>
    <property type="match status" value="1"/>
</dbReference>
<keyword evidence="2" id="KW-0479">Metal-binding</keyword>
<evidence type="ECO:0000256" key="3">
    <source>
        <dbReference type="ARBA" id="ARBA00022896"/>
    </source>
</evidence>
<organism evidence="8 9">
    <name type="scientific">Novosphingobium cyanobacteriorum</name>
    <dbReference type="NCBI Taxonomy" id="3024215"/>
    <lineage>
        <taxon>Bacteria</taxon>
        <taxon>Pseudomonadati</taxon>
        <taxon>Pseudomonadota</taxon>
        <taxon>Alphaproteobacteria</taxon>
        <taxon>Sphingomonadales</taxon>
        <taxon>Sphingomonadaceae</taxon>
        <taxon>Novosphingobium</taxon>
    </lineage>
</organism>
<dbReference type="Pfam" id="PF13640">
    <property type="entry name" value="2OG-FeII_Oxy_3"/>
    <property type="match status" value="1"/>
</dbReference>
<dbReference type="InterPro" id="IPR044862">
    <property type="entry name" value="Pro_4_hyd_alph_FE2OG_OXY"/>
</dbReference>
<keyword evidence="4" id="KW-0223">Dioxygenase</keyword>
<dbReference type="RefSeq" id="WP_277275433.1">
    <property type="nucleotide sequence ID" value="NZ_JAROCY010000003.1"/>
</dbReference>
<keyword evidence="3" id="KW-0847">Vitamin C</keyword>
<evidence type="ECO:0000256" key="2">
    <source>
        <dbReference type="ARBA" id="ARBA00022723"/>
    </source>
</evidence>
<reference evidence="8 9" key="1">
    <citation type="submission" date="2023-03" db="EMBL/GenBank/DDBJ databases">
        <title>Novosphingobium cyanobacteriorum sp. nov., isolated from a eutrophic reservoir during the Microcystis bloom period.</title>
        <authorList>
            <person name="Kang M."/>
            <person name="Le V."/>
            <person name="Ko S.-R."/>
            <person name="Lee S.-A."/>
            <person name="Ahn C.-Y."/>
        </authorList>
    </citation>
    <scope>NUCLEOTIDE SEQUENCE [LARGE SCALE GENOMIC DNA]</scope>
    <source>
        <strain evidence="8 9">HBC54</strain>
    </source>
</reference>